<organism evidence="1 2">
    <name type="scientific">Mytilus galloprovincialis</name>
    <name type="common">Mediterranean mussel</name>
    <dbReference type="NCBI Taxonomy" id="29158"/>
    <lineage>
        <taxon>Eukaryota</taxon>
        <taxon>Metazoa</taxon>
        <taxon>Spiralia</taxon>
        <taxon>Lophotrochozoa</taxon>
        <taxon>Mollusca</taxon>
        <taxon>Bivalvia</taxon>
        <taxon>Autobranchia</taxon>
        <taxon>Pteriomorphia</taxon>
        <taxon>Mytilida</taxon>
        <taxon>Mytiloidea</taxon>
        <taxon>Mytilidae</taxon>
        <taxon>Mytilinae</taxon>
        <taxon>Mytilus</taxon>
    </lineage>
</organism>
<evidence type="ECO:0000313" key="1">
    <source>
        <dbReference type="EMBL" id="VDI22107.1"/>
    </source>
</evidence>
<dbReference type="EMBL" id="UYJE01003751">
    <property type="protein sequence ID" value="VDI22107.1"/>
    <property type="molecule type" value="Genomic_DNA"/>
</dbReference>
<dbReference type="OrthoDB" id="6134424at2759"/>
<comment type="caution">
    <text evidence="1">The sequence shown here is derived from an EMBL/GenBank/DDBJ whole genome shotgun (WGS) entry which is preliminary data.</text>
</comment>
<keyword evidence="2" id="KW-1185">Reference proteome</keyword>
<dbReference type="Proteomes" id="UP000596742">
    <property type="component" value="Unassembled WGS sequence"/>
</dbReference>
<reference evidence="1" key="1">
    <citation type="submission" date="2018-11" db="EMBL/GenBank/DDBJ databases">
        <authorList>
            <person name="Alioto T."/>
            <person name="Alioto T."/>
        </authorList>
    </citation>
    <scope>NUCLEOTIDE SEQUENCE</scope>
</reference>
<evidence type="ECO:0000313" key="2">
    <source>
        <dbReference type="Proteomes" id="UP000596742"/>
    </source>
</evidence>
<protein>
    <submittedName>
        <fullName evidence="1">Uncharacterized protein</fullName>
    </submittedName>
</protein>
<proteinExistence type="predicted"/>
<gene>
    <name evidence="1" type="ORF">MGAL_10B089415</name>
</gene>
<dbReference type="AlphaFoldDB" id="A0A8B6DP17"/>
<dbReference type="CDD" id="cd00117">
    <property type="entry name" value="TFP"/>
    <property type="match status" value="1"/>
</dbReference>
<sequence length="251" mass="28477">MCGHRSFQFLPKRRILKELYISKRDERHERDIQGVVCYRCQDSDLSTCNSIVECRSNEICDQFIVGKRELTAGCCSTNYCNKKLFDMQTVSTRITTSATGQYTSTLKPTSGTTTMMNNTKTIPWISTTTNVMTSTTKQTTNKPISCMVCTGPSVLCEQLYKPVLCSDPNKPLCLTEVANRQDGSRSVIRRCGTESECRRDWWEGSSDSDKCTRFNINYIYTLQFQCTYCCTTDNCNDGGMPATSTLYKPYK</sequence>
<name>A0A8B6DP17_MYTGA</name>
<accession>A0A8B6DP17</accession>